<protein>
    <submittedName>
        <fullName evidence="2">LysM domain-containing protein</fullName>
    </submittedName>
</protein>
<proteinExistence type="predicted"/>
<evidence type="ECO:0000313" key="2">
    <source>
        <dbReference type="EMBL" id="KAK1855400.1"/>
    </source>
</evidence>
<sequence>MEPEGPLNDEDSDEDWFCGSPAFPNQYACITLRGGSWNGPPEWEIPDDGEGPVFEGPGSTPSLSILENPASPPTNMQEGIASGCNRYVQANITIASCWKITNDGGTLQARLFEVDLVVGKPGERCDTQVWLGY</sequence>
<feature type="region of interest" description="Disordered" evidence="1">
    <location>
        <begin position="39"/>
        <end position="62"/>
    </location>
</feature>
<organism evidence="2 3">
    <name type="scientific">Colletotrichum chrysophilum</name>
    <dbReference type="NCBI Taxonomy" id="1836956"/>
    <lineage>
        <taxon>Eukaryota</taxon>
        <taxon>Fungi</taxon>
        <taxon>Dikarya</taxon>
        <taxon>Ascomycota</taxon>
        <taxon>Pezizomycotina</taxon>
        <taxon>Sordariomycetes</taxon>
        <taxon>Hypocreomycetidae</taxon>
        <taxon>Glomerellales</taxon>
        <taxon>Glomerellaceae</taxon>
        <taxon>Colletotrichum</taxon>
        <taxon>Colletotrichum gloeosporioides species complex</taxon>
    </lineage>
</organism>
<accession>A0AAD9AZ83</accession>
<dbReference type="EMBL" id="JAQOWY010000022">
    <property type="protein sequence ID" value="KAK1855400.1"/>
    <property type="molecule type" value="Genomic_DNA"/>
</dbReference>
<dbReference type="Proteomes" id="UP001243330">
    <property type="component" value="Unassembled WGS sequence"/>
</dbReference>
<evidence type="ECO:0000256" key="1">
    <source>
        <dbReference type="SAM" id="MobiDB-lite"/>
    </source>
</evidence>
<gene>
    <name evidence="2" type="ORF">CCHR01_02021</name>
</gene>
<dbReference type="AlphaFoldDB" id="A0AAD9AZ83"/>
<reference evidence="2" key="1">
    <citation type="submission" date="2023-01" db="EMBL/GenBank/DDBJ databases">
        <title>Colletotrichum chrysophilum M932 genome sequence.</title>
        <authorList>
            <person name="Baroncelli R."/>
        </authorList>
    </citation>
    <scope>NUCLEOTIDE SEQUENCE</scope>
    <source>
        <strain evidence="2">M932</strain>
    </source>
</reference>
<evidence type="ECO:0000313" key="3">
    <source>
        <dbReference type="Proteomes" id="UP001243330"/>
    </source>
</evidence>
<keyword evidence="3" id="KW-1185">Reference proteome</keyword>
<comment type="caution">
    <text evidence="2">The sequence shown here is derived from an EMBL/GenBank/DDBJ whole genome shotgun (WGS) entry which is preliminary data.</text>
</comment>
<name>A0AAD9AZ83_9PEZI</name>